<keyword evidence="13" id="KW-1185">Reference proteome</keyword>
<dbReference type="FunFam" id="3.30.160.60:FF:002343">
    <property type="entry name" value="Zinc finger protein 33A"/>
    <property type="match status" value="1"/>
</dbReference>
<evidence type="ECO:0000259" key="11">
    <source>
        <dbReference type="PROSITE" id="PS50157"/>
    </source>
</evidence>
<dbReference type="InterPro" id="IPR036236">
    <property type="entry name" value="Znf_C2H2_sf"/>
</dbReference>
<evidence type="ECO:0000256" key="10">
    <source>
        <dbReference type="SAM" id="Coils"/>
    </source>
</evidence>
<keyword evidence="8" id="KW-0539">Nucleus</keyword>
<evidence type="ECO:0000256" key="4">
    <source>
        <dbReference type="ARBA" id="ARBA00022737"/>
    </source>
</evidence>
<dbReference type="AlphaFoldDB" id="A0A8T0BXF9"/>
<evidence type="ECO:0000256" key="7">
    <source>
        <dbReference type="ARBA" id="ARBA00023125"/>
    </source>
</evidence>
<dbReference type="FunFam" id="3.30.160.60:FF:000358">
    <property type="entry name" value="zinc finger protein 24"/>
    <property type="match status" value="1"/>
</dbReference>
<keyword evidence="5 9" id="KW-0863">Zinc-finger</keyword>
<dbReference type="FunFam" id="3.30.160.60:FF:000663">
    <property type="entry name" value="Zinc finger protein 45"/>
    <property type="match status" value="1"/>
</dbReference>
<dbReference type="PROSITE" id="PS00028">
    <property type="entry name" value="ZINC_FINGER_C2H2_1"/>
    <property type="match status" value="2"/>
</dbReference>
<dbReference type="SUPFAM" id="SSF57667">
    <property type="entry name" value="beta-beta-alpha zinc fingers"/>
    <property type="match status" value="2"/>
</dbReference>
<evidence type="ECO:0000256" key="2">
    <source>
        <dbReference type="ARBA" id="ARBA00006991"/>
    </source>
</evidence>
<dbReference type="GO" id="GO:0003677">
    <property type="term" value="F:DNA binding"/>
    <property type="evidence" value="ECO:0007669"/>
    <property type="project" value="UniProtKB-KW"/>
</dbReference>
<dbReference type="GO" id="GO:0005634">
    <property type="term" value="C:nucleus"/>
    <property type="evidence" value="ECO:0007669"/>
    <property type="project" value="UniProtKB-SubCell"/>
</dbReference>
<dbReference type="Gene3D" id="3.30.160.60">
    <property type="entry name" value="Classic Zinc Finger"/>
    <property type="match status" value="3"/>
</dbReference>
<dbReference type="GO" id="GO:0010468">
    <property type="term" value="P:regulation of gene expression"/>
    <property type="evidence" value="ECO:0007669"/>
    <property type="project" value="TreeGrafter"/>
</dbReference>
<dbReference type="GO" id="GO:0008270">
    <property type="term" value="F:zinc ion binding"/>
    <property type="evidence" value="ECO:0007669"/>
    <property type="project" value="UniProtKB-KW"/>
</dbReference>
<evidence type="ECO:0000256" key="1">
    <source>
        <dbReference type="ARBA" id="ARBA00004123"/>
    </source>
</evidence>
<sequence length="589" mass="65044">MSNRLAFQTQLASIMEVLANAAVAEICKLVDDDYAVINLQMSQCQRENKALKRKLHLMELRMARGYAERRIRESSGNRSSRVQVSANLSDKYRAPVADIFPNQDELYGRQLNEDVWRDGESSNADVSIGHPVIKHDENGHEDSSQTRSNALLVKAETSDDGHTQQQLFIREDGVAEPVCEGVDADYGGAQVDKVDGQNSRTRHEALECQKTDDEEPDVLFIKEEHSELEDQESQSHGGMTLQDGFVESSTDICGNGASSSPAQITLALHVQASHESSIVKGESRLQEEQQGTSSQSTDMQLTVQNAVDSQTVGTLCSHDPVLPQRDVKVWDIPSSQSLLQGSDDSSNIPHSNQNVQRKTVVSVDVLGTNSTLYERTKDLESSFPRWAANSPSDTQPSCSYIVEVEQDQDCVLVQPGPVSVSGRQKGAASNRLQDGRGLHNVEADWSTVTASSQAHNQQFSHFNRTRLDATNQANLSQAIPNLQHPGVSLAGLQLSRRMEKGKRKSYICRYCGKAFTGQSNLEAHQRIHTGEKPFKCETCGKLFTEAGNLKKHQRVHTGEKPFVCNRCGKRFAWICNLRTHQQSASCGAV</sequence>
<reference evidence="12" key="1">
    <citation type="submission" date="2020-08" db="EMBL/GenBank/DDBJ databases">
        <title>Chromosome-level assembly of Southern catfish (Silurus meridionalis) provides insights into visual adaptation to the nocturnal and benthic lifestyles.</title>
        <authorList>
            <person name="Zhang Y."/>
            <person name="Wang D."/>
            <person name="Peng Z."/>
        </authorList>
    </citation>
    <scope>NUCLEOTIDE SEQUENCE</scope>
    <source>
        <strain evidence="12">SWU-2019-XX</strain>
        <tissue evidence="12">Muscle</tissue>
    </source>
</reference>
<name>A0A8T0BXF9_SILME</name>
<dbReference type="InterPro" id="IPR050331">
    <property type="entry name" value="Zinc_finger"/>
</dbReference>
<comment type="subcellular location">
    <subcellularLocation>
        <location evidence="1">Nucleus</location>
    </subcellularLocation>
</comment>
<proteinExistence type="inferred from homology"/>
<dbReference type="Proteomes" id="UP000606274">
    <property type="component" value="Unassembled WGS sequence"/>
</dbReference>
<accession>A0A8T0BXF9</accession>
<dbReference type="EMBL" id="JABFDY010000002">
    <property type="protein sequence ID" value="KAF7710177.1"/>
    <property type="molecule type" value="Genomic_DNA"/>
</dbReference>
<feature type="domain" description="C2H2-type" evidence="11">
    <location>
        <begin position="562"/>
        <end position="589"/>
    </location>
</feature>
<dbReference type="PANTHER" id="PTHR16515:SF66">
    <property type="entry name" value="C2H2-TYPE DOMAIN-CONTAINING PROTEIN"/>
    <property type="match status" value="1"/>
</dbReference>
<feature type="domain" description="C2H2-type" evidence="11">
    <location>
        <begin position="506"/>
        <end position="533"/>
    </location>
</feature>
<evidence type="ECO:0000256" key="3">
    <source>
        <dbReference type="ARBA" id="ARBA00022723"/>
    </source>
</evidence>
<protein>
    <recommendedName>
        <fullName evidence="11">C2H2-type domain-containing protein</fullName>
    </recommendedName>
</protein>
<evidence type="ECO:0000256" key="6">
    <source>
        <dbReference type="ARBA" id="ARBA00022833"/>
    </source>
</evidence>
<evidence type="ECO:0000256" key="9">
    <source>
        <dbReference type="PROSITE-ProRule" id="PRU00042"/>
    </source>
</evidence>
<evidence type="ECO:0000313" key="13">
    <source>
        <dbReference type="Proteomes" id="UP000606274"/>
    </source>
</evidence>
<dbReference type="InterPro" id="IPR013087">
    <property type="entry name" value="Znf_C2H2_type"/>
</dbReference>
<comment type="caution">
    <text evidence="12">The sequence shown here is derived from an EMBL/GenBank/DDBJ whole genome shotgun (WGS) entry which is preliminary data.</text>
</comment>
<dbReference type="Pfam" id="PF00096">
    <property type="entry name" value="zf-C2H2"/>
    <property type="match status" value="2"/>
</dbReference>
<evidence type="ECO:0000256" key="5">
    <source>
        <dbReference type="ARBA" id="ARBA00022771"/>
    </source>
</evidence>
<dbReference type="OrthoDB" id="427030at2759"/>
<keyword evidence="6" id="KW-0862">Zinc</keyword>
<keyword evidence="10" id="KW-0175">Coiled coil</keyword>
<keyword evidence="7" id="KW-0238">DNA-binding</keyword>
<feature type="domain" description="C2H2-type" evidence="11">
    <location>
        <begin position="534"/>
        <end position="561"/>
    </location>
</feature>
<dbReference type="PANTHER" id="PTHR16515">
    <property type="entry name" value="PR DOMAIN ZINC FINGER PROTEIN"/>
    <property type="match status" value="1"/>
</dbReference>
<organism evidence="12 13">
    <name type="scientific">Silurus meridionalis</name>
    <name type="common">Southern catfish</name>
    <name type="synonym">Silurus soldatovi meridionalis</name>
    <dbReference type="NCBI Taxonomy" id="175797"/>
    <lineage>
        <taxon>Eukaryota</taxon>
        <taxon>Metazoa</taxon>
        <taxon>Chordata</taxon>
        <taxon>Craniata</taxon>
        <taxon>Vertebrata</taxon>
        <taxon>Euteleostomi</taxon>
        <taxon>Actinopterygii</taxon>
        <taxon>Neopterygii</taxon>
        <taxon>Teleostei</taxon>
        <taxon>Ostariophysi</taxon>
        <taxon>Siluriformes</taxon>
        <taxon>Siluridae</taxon>
        <taxon>Silurus</taxon>
    </lineage>
</organism>
<keyword evidence="3" id="KW-0479">Metal-binding</keyword>
<feature type="coiled-coil region" evidence="10">
    <location>
        <begin position="34"/>
        <end position="61"/>
    </location>
</feature>
<keyword evidence="4" id="KW-0677">Repeat</keyword>
<dbReference type="PROSITE" id="PS50157">
    <property type="entry name" value="ZINC_FINGER_C2H2_2"/>
    <property type="match status" value="3"/>
</dbReference>
<dbReference type="SMART" id="SM00355">
    <property type="entry name" value="ZnF_C2H2"/>
    <property type="match status" value="3"/>
</dbReference>
<evidence type="ECO:0000313" key="12">
    <source>
        <dbReference type="EMBL" id="KAF7710177.1"/>
    </source>
</evidence>
<gene>
    <name evidence="12" type="ORF">HF521_009049</name>
</gene>
<comment type="similarity">
    <text evidence="2">Belongs to the krueppel C2H2-type zinc-finger protein family.</text>
</comment>
<evidence type="ECO:0000256" key="8">
    <source>
        <dbReference type="ARBA" id="ARBA00023242"/>
    </source>
</evidence>